<dbReference type="EMBL" id="RPFW01000001">
    <property type="protein sequence ID" value="TVZ05947.1"/>
    <property type="molecule type" value="Genomic_DNA"/>
</dbReference>
<proteinExistence type="predicted"/>
<evidence type="ECO:0000313" key="3">
    <source>
        <dbReference type="Proteomes" id="UP000460272"/>
    </source>
</evidence>
<feature type="transmembrane region" description="Helical" evidence="1">
    <location>
        <begin position="67"/>
        <end position="93"/>
    </location>
</feature>
<gene>
    <name evidence="2" type="ORF">EAS64_00265</name>
</gene>
<sequence length="95" mass="10585">MWEVVNEAGQETTKDGTLLTGPLSLPTLFQDPNAFTDPRCLFDPGYRPPRQHLPVKDQQRNLRTDWILLRVATVVIVPVVIALVVIIALMVAAHS</sequence>
<keyword evidence="1" id="KW-1133">Transmembrane helix</keyword>
<evidence type="ECO:0000313" key="2">
    <source>
        <dbReference type="EMBL" id="TVZ05947.1"/>
    </source>
</evidence>
<organism evidence="2 3">
    <name type="scientific">Trebonia kvetii</name>
    <dbReference type="NCBI Taxonomy" id="2480626"/>
    <lineage>
        <taxon>Bacteria</taxon>
        <taxon>Bacillati</taxon>
        <taxon>Actinomycetota</taxon>
        <taxon>Actinomycetes</taxon>
        <taxon>Streptosporangiales</taxon>
        <taxon>Treboniaceae</taxon>
        <taxon>Trebonia</taxon>
    </lineage>
</organism>
<protein>
    <submittedName>
        <fullName evidence="2">Uncharacterized protein</fullName>
    </submittedName>
</protein>
<evidence type="ECO:0000256" key="1">
    <source>
        <dbReference type="SAM" id="Phobius"/>
    </source>
</evidence>
<keyword evidence="3" id="KW-1185">Reference proteome</keyword>
<dbReference type="RefSeq" id="WP_145850700.1">
    <property type="nucleotide sequence ID" value="NZ_RPFW01000001.1"/>
</dbReference>
<dbReference type="Proteomes" id="UP000460272">
    <property type="component" value="Unassembled WGS sequence"/>
</dbReference>
<dbReference type="AlphaFoldDB" id="A0A6P2C4P6"/>
<accession>A0A6P2C4P6</accession>
<comment type="caution">
    <text evidence="2">The sequence shown here is derived from an EMBL/GenBank/DDBJ whole genome shotgun (WGS) entry which is preliminary data.</text>
</comment>
<name>A0A6P2C4P6_9ACTN</name>
<keyword evidence="1" id="KW-0812">Transmembrane</keyword>
<keyword evidence="1" id="KW-0472">Membrane</keyword>
<reference evidence="2 3" key="1">
    <citation type="submission" date="2018-11" db="EMBL/GenBank/DDBJ databases">
        <title>Trebonia kvetii gen.nov., sp.nov., a novel acidophilic actinobacterium, and proposal of the new actinobacterial family Treboniaceae fam. nov.</title>
        <authorList>
            <person name="Rapoport D."/>
            <person name="Sagova-Mareckova M."/>
            <person name="Sedlacek I."/>
            <person name="Provaznik J."/>
            <person name="Kralova S."/>
            <person name="Pavlinic D."/>
            <person name="Benes V."/>
            <person name="Kopecky J."/>
        </authorList>
    </citation>
    <scope>NUCLEOTIDE SEQUENCE [LARGE SCALE GENOMIC DNA]</scope>
    <source>
        <strain evidence="2 3">15Tr583</strain>
    </source>
</reference>